<dbReference type="STRING" id="142588.SAMN04488559_10898"/>
<dbReference type="EMBL" id="FOHA01000008">
    <property type="protein sequence ID" value="SER87135.1"/>
    <property type="molecule type" value="Genomic_DNA"/>
</dbReference>
<gene>
    <name evidence="3" type="ORF">SAMN04488559_10898</name>
</gene>
<organism evidence="3 4">
    <name type="scientific">Isobaculum melis</name>
    <dbReference type="NCBI Taxonomy" id="142588"/>
    <lineage>
        <taxon>Bacteria</taxon>
        <taxon>Bacillati</taxon>
        <taxon>Bacillota</taxon>
        <taxon>Bacilli</taxon>
        <taxon>Lactobacillales</taxon>
        <taxon>Carnobacteriaceae</taxon>
        <taxon>Isobaculum</taxon>
    </lineage>
</organism>
<reference evidence="3 4" key="1">
    <citation type="submission" date="2016-10" db="EMBL/GenBank/DDBJ databases">
        <authorList>
            <person name="de Groot N.N."/>
        </authorList>
    </citation>
    <scope>NUCLEOTIDE SEQUENCE [LARGE SCALE GENOMIC DNA]</scope>
    <source>
        <strain evidence="3 4">DSM 13760</strain>
    </source>
</reference>
<dbReference type="Proteomes" id="UP000198948">
    <property type="component" value="Unassembled WGS sequence"/>
</dbReference>
<feature type="transmembrane region" description="Helical" evidence="1">
    <location>
        <begin position="12"/>
        <end position="32"/>
    </location>
</feature>
<feature type="domain" description="Membrane protein NfeD2 N-terminal transmembrane" evidence="2">
    <location>
        <begin position="1"/>
        <end position="96"/>
    </location>
</feature>
<dbReference type="GO" id="GO:0008233">
    <property type="term" value="F:peptidase activity"/>
    <property type="evidence" value="ECO:0007669"/>
    <property type="project" value="UniProtKB-KW"/>
</dbReference>
<proteinExistence type="predicted"/>
<dbReference type="AlphaFoldDB" id="A0A1H9SQP6"/>
<evidence type="ECO:0000313" key="3">
    <source>
        <dbReference type="EMBL" id="SER87135.1"/>
    </source>
</evidence>
<feature type="transmembrane region" description="Helical" evidence="1">
    <location>
        <begin position="39"/>
        <end position="58"/>
    </location>
</feature>
<name>A0A1H9SQP6_9LACT</name>
<dbReference type="RefSeq" id="WP_092652108.1">
    <property type="nucleotide sequence ID" value="NZ_FOHA01000008.1"/>
</dbReference>
<feature type="transmembrane region" description="Helical" evidence="1">
    <location>
        <begin position="64"/>
        <end position="88"/>
    </location>
</feature>
<evidence type="ECO:0000256" key="1">
    <source>
        <dbReference type="SAM" id="Phobius"/>
    </source>
</evidence>
<dbReference type="Pfam" id="PF25842">
    <property type="entry name" value="NfeD_TM"/>
    <property type="match status" value="1"/>
</dbReference>
<keyword evidence="3" id="KW-0645">Protease</keyword>
<protein>
    <submittedName>
        <fullName evidence="3">Membrane protein implicated in regulation of membrane protease activity</fullName>
    </submittedName>
</protein>
<keyword evidence="1" id="KW-0812">Transmembrane</keyword>
<keyword evidence="3" id="KW-0378">Hydrolase</keyword>
<sequence length="172" mass="18836">MLWGYPFETLYMYALIGCLVLTLLLFLFSGVFDAFDGPLDPVVVVPWLAFISLFGYIGEAYTSFGSGLILGIAVVIASILVFLLNYYVILPMKKADATISVSEKEIEGRTATVITPIPEHGMGEIAIESVTGRMNRPATLYEPGEGIPAGAKVLIIEIKERVAYVTVYRDVF</sequence>
<accession>A0A1H9SQP6</accession>
<keyword evidence="4" id="KW-1185">Reference proteome</keyword>
<evidence type="ECO:0000313" key="4">
    <source>
        <dbReference type="Proteomes" id="UP000198948"/>
    </source>
</evidence>
<keyword evidence="1" id="KW-0472">Membrane</keyword>
<dbReference type="InterPro" id="IPR012340">
    <property type="entry name" value="NA-bd_OB-fold"/>
</dbReference>
<evidence type="ECO:0000259" key="2">
    <source>
        <dbReference type="Pfam" id="PF25842"/>
    </source>
</evidence>
<dbReference type="InterPro" id="IPR058653">
    <property type="entry name" value="NfeD2_TM"/>
</dbReference>
<keyword evidence="1" id="KW-1133">Transmembrane helix</keyword>
<dbReference type="GO" id="GO:0006508">
    <property type="term" value="P:proteolysis"/>
    <property type="evidence" value="ECO:0007669"/>
    <property type="project" value="UniProtKB-KW"/>
</dbReference>
<dbReference type="OrthoDB" id="1683445at2"/>
<dbReference type="Gene3D" id="2.40.50.140">
    <property type="entry name" value="Nucleic acid-binding proteins"/>
    <property type="match status" value="1"/>
</dbReference>